<gene>
    <name evidence="4" type="ORF">GCM10022232_82390</name>
</gene>
<dbReference type="Gene3D" id="3.30.450.20">
    <property type="entry name" value="PAS domain"/>
    <property type="match status" value="2"/>
</dbReference>
<evidence type="ECO:0000259" key="3">
    <source>
        <dbReference type="PROSITE" id="PS50112"/>
    </source>
</evidence>
<dbReference type="SUPFAM" id="SSF81606">
    <property type="entry name" value="PP2C-like"/>
    <property type="match status" value="1"/>
</dbReference>
<dbReference type="SMART" id="SM00331">
    <property type="entry name" value="PP2C_SIG"/>
    <property type="match status" value="1"/>
</dbReference>
<dbReference type="Pfam" id="PF01590">
    <property type="entry name" value="GAF"/>
    <property type="match status" value="1"/>
</dbReference>
<dbReference type="RefSeq" id="WP_345570383.1">
    <property type="nucleotide sequence ID" value="NZ_BAAAZX010000036.1"/>
</dbReference>
<dbReference type="InterPro" id="IPR013656">
    <property type="entry name" value="PAS_4"/>
</dbReference>
<dbReference type="PROSITE" id="PS50112">
    <property type="entry name" value="PAS"/>
    <property type="match status" value="2"/>
</dbReference>
<dbReference type="PANTHER" id="PTHR43156:SF2">
    <property type="entry name" value="STAGE II SPORULATION PROTEIN E"/>
    <property type="match status" value="1"/>
</dbReference>
<dbReference type="SMART" id="SM00091">
    <property type="entry name" value="PAS"/>
    <property type="match status" value="2"/>
</dbReference>
<dbReference type="Gene3D" id="3.60.40.10">
    <property type="entry name" value="PPM-type phosphatase domain"/>
    <property type="match status" value="1"/>
</dbReference>
<dbReference type="InterPro" id="IPR003594">
    <property type="entry name" value="HATPase_dom"/>
</dbReference>
<dbReference type="InterPro" id="IPR035965">
    <property type="entry name" value="PAS-like_dom_sf"/>
</dbReference>
<feature type="domain" description="PAS" evidence="3">
    <location>
        <begin position="115"/>
        <end position="178"/>
    </location>
</feature>
<dbReference type="Pfam" id="PF13581">
    <property type="entry name" value="HATPase_c_2"/>
    <property type="match status" value="1"/>
</dbReference>
<dbReference type="EMBL" id="BAAAZX010000036">
    <property type="protein sequence ID" value="GAA4024524.1"/>
    <property type="molecule type" value="Genomic_DNA"/>
</dbReference>
<proteinExistence type="predicted"/>
<dbReference type="InterPro" id="IPR036457">
    <property type="entry name" value="PPM-type-like_dom_sf"/>
</dbReference>
<feature type="domain" description="PAS" evidence="3">
    <location>
        <begin position="26"/>
        <end position="65"/>
    </location>
</feature>
<feature type="region of interest" description="Disordered" evidence="2">
    <location>
        <begin position="1"/>
        <end position="22"/>
    </location>
</feature>
<name>A0ABP7TDA7_9ACTN</name>
<sequence length="796" mass="85669">MHRISGLPERHTGHPDEANRSESVTIAVTDGNRCVAYWSREAQELLGYTPAEIIGSPLTELFAPDGTTFRHRDGSLLDTRAHLSPLLGATQQQGFLVTIVPSPATGKLQDLMWWMLEQQSLSLSIYDRDGRLLWANEVMRRAVGRGQSEVRGRRPTEFLHGSAFEEAERRILRVGETGKPEYTELFVALPHEPKAHAWAVDVFPLKDGSGRVHAVGLVGNDYSEQYHSRERMALLNEARTRIGATLDVTGTAQELVDVTVKVSRFADFVSVDLLDEVFHGALPGPGPHAGPVVLRRTAHGGTAPLPPDAVLGVGAIHTHPRSSPIARCQATGRPVLHDIKDPDIVRWLAEDTAQAAYADAFGTRSLLAVPIRARGVILGAALFLRHSSSPDPFGPDDLTVIEDLVARVAVCLDNARRFTREHGIALALQRSLLPRGPTVHPAVETASRYVPAGGSAGVGGDWFDVIPLPGARVGLVVGDVVGHGISASATMGRLRTAVRTLADIDLAPDELLTHLDDIVTHSGLPQDIDGADETSEIPSDIGATCLYAVYDPVSGTCSLARAGHPPPILLGPDGTARVIDMPAGPPLGLGSLPFEATELTLPGGSLLALFTDGLVESRHHDIDEGTRGLCQALARPEPSLEALCDTVLDMQHPEGEADDVALLLIRARPLGPESLASWDLPSDPAAVAEARKRACDRLTEWGLEDAAFITELVVSELFTNAIRYATGPIRLRLIRERTLTCEVSDGSSTSPHLRRARLSDEGGRGLLLVAQLTERWGTRYTPTGKTIWAEQLIQAT</sequence>
<dbReference type="InterPro" id="IPR013767">
    <property type="entry name" value="PAS_fold"/>
</dbReference>
<reference evidence="5" key="1">
    <citation type="journal article" date="2019" name="Int. J. Syst. Evol. Microbiol.">
        <title>The Global Catalogue of Microorganisms (GCM) 10K type strain sequencing project: providing services to taxonomists for standard genome sequencing and annotation.</title>
        <authorList>
            <consortium name="The Broad Institute Genomics Platform"/>
            <consortium name="The Broad Institute Genome Sequencing Center for Infectious Disease"/>
            <person name="Wu L."/>
            <person name="Ma J."/>
        </authorList>
    </citation>
    <scope>NUCLEOTIDE SEQUENCE [LARGE SCALE GENOMIC DNA]</scope>
    <source>
        <strain evidence="5">JCM 16924</strain>
    </source>
</reference>
<comment type="caution">
    <text evidence="4">The sequence shown here is derived from an EMBL/GenBank/DDBJ whole genome shotgun (WGS) entry which is preliminary data.</text>
</comment>
<dbReference type="Gene3D" id="3.30.565.10">
    <property type="entry name" value="Histidine kinase-like ATPase, C-terminal domain"/>
    <property type="match status" value="1"/>
</dbReference>
<dbReference type="InterPro" id="IPR029016">
    <property type="entry name" value="GAF-like_dom_sf"/>
</dbReference>
<dbReference type="CDD" id="cd16936">
    <property type="entry name" value="HATPase_RsbW-like"/>
    <property type="match status" value="1"/>
</dbReference>
<dbReference type="InterPro" id="IPR000014">
    <property type="entry name" value="PAS"/>
</dbReference>
<dbReference type="SUPFAM" id="SSF55781">
    <property type="entry name" value="GAF domain-like"/>
    <property type="match status" value="1"/>
</dbReference>
<keyword evidence="5" id="KW-1185">Reference proteome</keyword>
<dbReference type="InterPro" id="IPR003018">
    <property type="entry name" value="GAF"/>
</dbReference>
<dbReference type="Pfam" id="PF00989">
    <property type="entry name" value="PAS"/>
    <property type="match status" value="1"/>
</dbReference>
<evidence type="ECO:0000313" key="4">
    <source>
        <dbReference type="EMBL" id="GAA4024524.1"/>
    </source>
</evidence>
<dbReference type="InterPro" id="IPR052016">
    <property type="entry name" value="Bact_Sigma-Reg"/>
</dbReference>
<dbReference type="PANTHER" id="PTHR43156">
    <property type="entry name" value="STAGE II SPORULATION PROTEIN E-RELATED"/>
    <property type="match status" value="1"/>
</dbReference>
<dbReference type="NCBIfam" id="TIGR00229">
    <property type="entry name" value="sensory_box"/>
    <property type="match status" value="1"/>
</dbReference>
<evidence type="ECO:0000256" key="1">
    <source>
        <dbReference type="ARBA" id="ARBA00022801"/>
    </source>
</evidence>
<dbReference type="SUPFAM" id="SSF55874">
    <property type="entry name" value="ATPase domain of HSP90 chaperone/DNA topoisomerase II/histidine kinase"/>
    <property type="match status" value="1"/>
</dbReference>
<evidence type="ECO:0000256" key="2">
    <source>
        <dbReference type="SAM" id="MobiDB-lite"/>
    </source>
</evidence>
<dbReference type="Proteomes" id="UP001500456">
    <property type="component" value="Unassembled WGS sequence"/>
</dbReference>
<evidence type="ECO:0000313" key="5">
    <source>
        <dbReference type="Proteomes" id="UP001500456"/>
    </source>
</evidence>
<dbReference type="InterPro" id="IPR001932">
    <property type="entry name" value="PPM-type_phosphatase-like_dom"/>
</dbReference>
<accession>A0ABP7TDA7</accession>
<dbReference type="SUPFAM" id="SSF55785">
    <property type="entry name" value="PYP-like sensor domain (PAS domain)"/>
    <property type="match status" value="2"/>
</dbReference>
<dbReference type="Pfam" id="PF07228">
    <property type="entry name" value="SpoIIE"/>
    <property type="match status" value="1"/>
</dbReference>
<organism evidence="4 5">
    <name type="scientific">Streptomyces plumbiresistens</name>
    <dbReference type="NCBI Taxonomy" id="511811"/>
    <lineage>
        <taxon>Bacteria</taxon>
        <taxon>Bacillati</taxon>
        <taxon>Actinomycetota</taxon>
        <taxon>Actinomycetes</taxon>
        <taxon>Kitasatosporales</taxon>
        <taxon>Streptomycetaceae</taxon>
        <taxon>Streptomyces</taxon>
    </lineage>
</organism>
<dbReference type="Pfam" id="PF08448">
    <property type="entry name" value="PAS_4"/>
    <property type="match status" value="1"/>
</dbReference>
<feature type="compositionally biased region" description="Basic and acidic residues" evidence="2">
    <location>
        <begin position="8"/>
        <end position="20"/>
    </location>
</feature>
<dbReference type="CDD" id="cd00130">
    <property type="entry name" value="PAS"/>
    <property type="match status" value="2"/>
</dbReference>
<protein>
    <submittedName>
        <fullName evidence="4">SpoIIE family protein phosphatase</fullName>
    </submittedName>
</protein>
<dbReference type="Gene3D" id="3.30.450.40">
    <property type="match status" value="1"/>
</dbReference>
<dbReference type="InterPro" id="IPR036890">
    <property type="entry name" value="HATPase_C_sf"/>
</dbReference>
<keyword evidence="1" id="KW-0378">Hydrolase</keyword>